<dbReference type="RefSeq" id="WP_394315505.1">
    <property type="nucleotide sequence ID" value="NZ_JBHGPK010000051.1"/>
</dbReference>
<gene>
    <name evidence="1" type="ORF">ACETRX_35390</name>
</gene>
<evidence type="ECO:0000313" key="1">
    <source>
        <dbReference type="EMBL" id="MFC2254908.1"/>
    </source>
</evidence>
<evidence type="ECO:0000313" key="2">
    <source>
        <dbReference type="Proteomes" id="UP001595190"/>
    </source>
</evidence>
<name>A0ABV6ZRU2_9HYPH</name>
<evidence type="ECO:0008006" key="3">
    <source>
        <dbReference type="Google" id="ProtNLM"/>
    </source>
</evidence>
<protein>
    <recommendedName>
        <fullName evidence="3">Transposase</fullName>
    </recommendedName>
</protein>
<comment type="caution">
    <text evidence="1">The sequence shown here is derived from an EMBL/GenBank/DDBJ whole genome shotgun (WGS) entry which is preliminary data.</text>
</comment>
<proteinExistence type="predicted"/>
<sequence length="123" mass="14282">MERVLVELRAEGTHFIRVLQLAKATNRDALVEAVLAFRMSLYNWPAPGNGLHRHARQRRAAMMLARIYINAAKRWRRPIPAEPTRMIDGVIYYFAYHPPDGFGYYPSFRIWVPTIGKSAKRGR</sequence>
<accession>A0ABV6ZRU2</accession>
<dbReference type="EMBL" id="JBHGPK010000051">
    <property type="protein sequence ID" value="MFC2254908.1"/>
    <property type="molecule type" value="Genomic_DNA"/>
</dbReference>
<reference evidence="1 2" key="1">
    <citation type="submission" date="2024-09" db="EMBL/GenBank/DDBJ databases">
        <title>Description of Labrys sedimenti sp. nov., isolated from a diclofenac-degrading enrichment culture, and genome-based reclassification of Labrys portucalensis as a later heterotypic synonym of Labrys neptuniae.</title>
        <authorList>
            <person name="Tancsics A."/>
            <person name="Csepanyi A."/>
        </authorList>
    </citation>
    <scope>NUCLEOTIDE SEQUENCE [LARGE SCALE GENOMIC DNA]</scope>
    <source>
        <strain evidence="1 2">LMG 23412</strain>
    </source>
</reference>
<dbReference type="Proteomes" id="UP001595190">
    <property type="component" value="Unassembled WGS sequence"/>
</dbReference>
<organism evidence="1 2">
    <name type="scientific">Labrys neptuniae</name>
    <dbReference type="NCBI Taxonomy" id="376174"/>
    <lineage>
        <taxon>Bacteria</taxon>
        <taxon>Pseudomonadati</taxon>
        <taxon>Pseudomonadota</taxon>
        <taxon>Alphaproteobacteria</taxon>
        <taxon>Hyphomicrobiales</taxon>
        <taxon>Xanthobacteraceae</taxon>
        <taxon>Labrys</taxon>
    </lineage>
</organism>